<proteinExistence type="predicted"/>
<organism evidence="3 4">
    <name type="scientific">Blastococcus colisei</name>
    <dbReference type="NCBI Taxonomy" id="1564162"/>
    <lineage>
        <taxon>Bacteria</taxon>
        <taxon>Bacillati</taxon>
        <taxon>Actinomycetota</taxon>
        <taxon>Actinomycetes</taxon>
        <taxon>Geodermatophilales</taxon>
        <taxon>Geodermatophilaceae</taxon>
        <taxon>Blastococcus</taxon>
    </lineage>
</organism>
<dbReference type="RefSeq" id="WP_142025671.1">
    <property type="nucleotide sequence ID" value="NZ_VFQE01000001.1"/>
</dbReference>
<feature type="compositionally biased region" description="Polar residues" evidence="1">
    <location>
        <begin position="90"/>
        <end position="105"/>
    </location>
</feature>
<evidence type="ECO:0000313" key="3">
    <source>
        <dbReference type="EMBL" id="TQN43132.1"/>
    </source>
</evidence>
<dbReference type="GO" id="GO:0006353">
    <property type="term" value="P:DNA-templated transcription termination"/>
    <property type="evidence" value="ECO:0007669"/>
    <property type="project" value="InterPro"/>
</dbReference>
<dbReference type="OrthoDB" id="9808866at2"/>
<dbReference type="InterPro" id="IPR036269">
    <property type="entry name" value="Rho_N_sf"/>
</dbReference>
<protein>
    <submittedName>
        <fullName evidence="3">Rho termination factor-like protein</fullName>
    </submittedName>
</protein>
<dbReference type="InterPro" id="IPR011112">
    <property type="entry name" value="Rho-like_N"/>
</dbReference>
<feature type="region of interest" description="Disordered" evidence="1">
    <location>
        <begin position="1"/>
        <end position="122"/>
    </location>
</feature>
<evidence type="ECO:0000256" key="1">
    <source>
        <dbReference type="SAM" id="MobiDB-lite"/>
    </source>
</evidence>
<keyword evidence="4" id="KW-1185">Reference proteome</keyword>
<sequence length="207" mass="23031">MSNETPDTPGLSETELRQMKVDELRDKAQEAGVSGASSMKKDELVEAISHAYREDGSHESDGSAGPANGTGEGEAGLPGDRGPDDGQLRTGEQTSKSLKYSQEITSLEDDPEREGRSLATTSHEVIRRWAEERSAVPATVEGTEHGDHLGVLRFDFGGDSERLRHVSWDEWFETFDVRKLNFLYQDQRKDGNQSNFFRLESPDREDA</sequence>
<feature type="compositionally biased region" description="Basic and acidic residues" evidence="1">
    <location>
        <begin position="51"/>
        <end position="61"/>
    </location>
</feature>
<comment type="caution">
    <text evidence="3">The sequence shown here is derived from an EMBL/GenBank/DDBJ whole genome shotgun (WGS) entry which is preliminary data.</text>
</comment>
<dbReference type="Pfam" id="PF07498">
    <property type="entry name" value="Rho_N"/>
    <property type="match status" value="1"/>
</dbReference>
<dbReference type="AlphaFoldDB" id="A0A543PGB9"/>
<dbReference type="EMBL" id="VFQE01000001">
    <property type="protein sequence ID" value="TQN43132.1"/>
    <property type="molecule type" value="Genomic_DNA"/>
</dbReference>
<feature type="domain" description="Rho termination factor-like N-terminal" evidence="2">
    <location>
        <begin position="15"/>
        <end position="57"/>
    </location>
</feature>
<name>A0A543PGB9_9ACTN</name>
<dbReference type="SMART" id="SM00959">
    <property type="entry name" value="Rho_N"/>
    <property type="match status" value="1"/>
</dbReference>
<evidence type="ECO:0000313" key="4">
    <source>
        <dbReference type="Proteomes" id="UP000319865"/>
    </source>
</evidence>
<gene>
    <name evidence="3" type="ORF">FHU33_2560</name>
</gene>
<evidence type="ECO:0000259" key="2">
    <source>
        <dbReference type="SMART" id="SM00959"/>
    </source>
</evidence>
<feature type="compositionally biased region" description="Basic and acidic residues" evidence="1">
    <location>
        <begin position="14"/>
        <end position="29"/>
    </location>
</feature>
<reference evidence="3 4" key="1">
    <citation type="submission" date="2019-06" db="EMBL/GenBank/DDBJ databases">
        <title>Sequencing the genomes of 1000 actinobacteria strains.</title>
        <authorList>
            <person name="Klenk H.-P."/>
        </authorList>
    </citation>
    <scope>NUCLEOTIDE SEQUENCE [LARGE SCALE GENOMIC DNA]</scope>
    <source>
        <strain evidence="3 4">DSM 46837</strain>
    </source>
</reference>
<dbReference type="Proteomes" id="UP000319865">
    <property type="component" value="Unassembled WGS sequence"/>
</dbReference>
<accession>A0A543PGB9</accession>
<dbReference type="Gene3D" id="1.10.720.10">
    <property type="match status" value="1"/>
</dbReference>
<dbReference type="SUPFAM" id="SSF68912">
    <property type="entry name" value="Rho N-terminal domain-like"/>
    <property type="match status" value="1"/>
</dbReference>